<feature type="region of interest" description="Disordered" evidence="1">
    <location>
        <begin position="1"/>
        <end position="33"/>
    </location>
</feature>
<evidence type="ECO:0000256" key="1">
    <source>
        <dbReference type="SAM" id="MobiDB-lite"/>
    </source>
</evidence>
<evidence type="ECO:0000313" key="2">
    <source>
        <dbReference type="EMBL" id="KAG9071529.1"/>
    </source>
</evidence>
<sequence length="425" mass="47909">MRLTQGHAPRRGRIRGSKAENLPDPPTSAGDPVPERFKSNILLGVLEKRKIYRFWCQVSFQLWITYGTGAGKTRTMIAMLYLQWGFYFNASSKDLGSDDLFRLAEFIDGNTLDDSASINTHFAKSATLLLLLSRLMILSYCLKVSGCRQTFSSARWALLQVCPHMFKDVFMHLFIKLRDLMKGRALLESHLASIVRDEFELLQDKPAALDYPNFSSDSKLRLVIDEAQLLSDKSPTSFASSFTQGDPRPIGDDIKSLEDKIAKNPELFTSCSSIKESLGLFLYRHRLLDAPSTMIKNDMQLFEAAFGRINLFGGSARTVLDRPLEFMKAHVENNSKQDGQDVPPFYVPAPHVSGPDIIFSSGSMEKSLRASFNMVIAYPAEVVNFQVVRPDPKPELEGLQRVSIGIDDRNFPRSFHAVMSSFWTR</sequence>
<name>A0A9P8BWG4_9FUNG</name>
<protein>
    <submittedName>
        <fullName evidence="2">Uncharacterized protein</fullName>
    </submittedName>
</protein>
<dbReference type="EMBL" id="JAHRHY010000002">
    <property type="protein sequence ID" value="KAG9071529.1"/>
    <property type="molecule type" value="Genomic_DNA"/>
</dbReference>
<keyword evidence="3" id="KW-1185">Reference proteome</keyword>
<gene>
    <name evidence="2" type="ORF">KI688_005741</name>
</gene>
<dbReference type="Proteomes" id="UP000707451">
    <property type="component" value="Unassembled WGS sequence"/>
</dbReference>
<accession>A0A9P8BWG4</accession>
<comment type="caution">
    <text evidence="2">The sequence shown here is derived from an EMBL/GenBank/DDBJ whole genome shotgun (WGS) entry which is preliminary data.</text>
</comment>
<dbReference type="OrthoDB" id="2304312at2759"/>
<proteinExistence type="predicted"/>
<organism evidence="2 3">
    <name type="scientific">Linnemannia hyalina</name>
    <dbReference type="NCBI Taxonomy" id="64524"/>
    <lineage>
        <taxon>Eukaryota</taxon>
        <taxon>Fungi</taxon>
        <taxon>Fungi incertae sedis</taxon>
        <taxon>Mucoromycota</taxon>
        <taxon>Mortierellomycotina</taxon>
        <taxon>Mortierellomycetes</taxon>
        <taxon>Mortierellales</taxon>
        <taxon>Mortierellaceae</taxon>
        <taxon>Linnemannia</taxon>
    </lineage>
</organism>
<evidence type="ECO:0000313" key="3">
    <source>
        <dbReference type="Proteomes" id="UP000707451"/>
    </source>
</evidence>
<reference evidence="2" key="1">
    <citation type="submission" date="2021-06" db="EMBL/GenBank/DDBJ databases">
        <title>Genome Sequence of Mortierella hyaline Strain SCG-10, a Cold-Adapted, Nitrate-Reducing Fungus Isolated from Soil in Minnesota, USA.</title>
        <authorList>
            <person name="Aldossari N."/>
        </authorList>
    </citation>
    <scope>NUCLEOTIDE SEQUENCE</scope>
    <source>
        <strain evidence="2">SCG-10</strain>
    </source>
</reference>
<dbReference type="AlphaFoldDB" id="A0A9P8BWG4"/>